<proteinExistence type="predicted"/>
<protein>
    <submittedName>
        <fullName evidence="1 2">Uncharacterized protein</fullName>
    </submittedName>
</protein>
<dbReference type="GO" id="GO:0031146">
    <property type="term" value="P:SCF-dependent proteasomal ubiquitin-dependent protein catabolic process"/>
    <property type="evidence" value="ECO:0000318"/>
    <property type="project" value="GO_Central"/>
</dbReference>
<evidence type="ECO:0000313" key="1">
    <source>
        <dbReference type="EMBL" id="AES98431.2"/>
    </source>
</evidence>
<dbReference type="SUPFAM" id="SSF52047">
    <property type="entry name" value="RNI-like"/>
    <property type="match status" value="1"/>
</dbReference>
<keyword evidence="3" id="KW-1185">Reference proteome</keyword>
<evidence type="ECO:0000313" key="3">
    <source>
        <dbReference type="Proteomes" id="UP000002051"/>
    </source>
</evidence>
<name>G7K647_MEDTR</name>
<organism evidence="1 3">
    <name type="scientific">Medicago truncatula</name>
    <name type="common">Barrel medic</name>
    <name type="synonym">Medicago tribuloides</name>
    <dbReference type="NCBI Taxonomy" id="3880"/>
    <lineage>
        <taxon>Eukaryota</taxon>
        <taxon>Viridiplantae</taxon>
        <taxon>Streptophyta</taxon>
        <taxon>Embryophyta</taxon>
        <taxon>Tracheophyta</taxon>
        <taxon>Spermatophyta</taxon>
        <taxon>Magnoliopsida</taxon>
        <taxon>eudicotyledons</taxon>
        <taxon>Gunneridae</taxon>
        <taxon>Pentapetalae</taxon>
        <taxon>rosids</taxon>
        <taxon>fabids</taxon>
        <taxon>Fabales</taxon>
        <taxon>Fabaceae</taxon>
        <taxon>Papilionoideae</taxon>
        <taxon>50 kb inversion clade</taxon>
        <taxon>NPAAA clade</taxon>
        <taxon>Hologalegina</taxon>
        <taxon>IRL clade</taxon>
        <taxon>Trifolieae</taxon>
        <taxon>Medicago</taxon>
    </lineage>
</organism>
<dbReference type="PaxDb" id="3880-AES98431"/>
<dbReference type="Proteomes" id="UP000002051">
    <property type="component" value="Chromosome 5"/>
</dbReference>
<dbReference type="PANTHER" id="PTHR13318:SF106">
    <property type="entry name" value="F-BOX_LRR-REPEAT PROTEIN 2"/>
    <property type="match status" value="1"/>
</dbReference>
<evidence type="ECO:0000313" key="2">
    <source>
        <dbReference type="EnsemblPlants" id="AES98431"/>
    </source>
</evidence>
<reference evidence="1 3" key="2">
    <citation type="journal article" date="2014" name="BMC Genomics">
        <title>An improved genome release (version Mt4.0) for the model legume Medicago truncatula.</title>
        <authorList>
            <person name="Tang H."/>
            <person name="Krishnakumar V."/>
            <person name="Bidwell S."/>
            <person name="Rosen B."/>
            <person name="Chan A."/>
            <person name="Zhou S."/>
            <person name="Gentzbittel L."/>
            <person name="Childs K.L."/>
            <person name="Yandell M."/>
            <person name="Gundlach H."/>
            <person name="Mayer K.F."/>
            <person name="Schwartz D.C."/>
            <person name="Town C.D."/>
        </authorList>
    </citation>
    <scope>GENOME REANNOTATION</scope>
    <source>
        <strain evidence="2 3">cv. Jemalong A17</strain>
    </source>
</reference>
<reference evidence="2" key="3">
    <citation type="submission" date="2015-04" db="UniProtKB">
        <authorList>
            <consortium name="EnsemblPlants"/>
        </authorList>
    </citation>
    <scope>IDENTIFICATION</scope>
    <source>
        <strain evidence="2">cv. Jemalong A17</strain>
    </source>
</reference>
<dbReference type="PANTHER" id="PTHR13318">
    <property type="entry name" value="PARTNER OF PAIRED, ISOFORM B-RELATED"/>
    <property type="match status" value="1"/>
</dbReference>
<dbReference type="AlphaFoldDB" id="G7K647"/>
<dbReference type="InterPro" id="IPR032675">
    <property type="entry name" value="LRR_dom_sf"/>
</dbReference>
<dbReference type="GO" id="GO:0019005">
    <property type="term" value="C:SCF ubiquitin ligase complex"/>
    <property type="evidence" value="ECO:0000318"/>
    <property type="project" value="GO_Central"/>
</dbReference>
<dbReference type="Gene3D" id="3.80.10.10">
    <property type="entry name" value="Ribonuclease Inhibitor"/>
    <property type="match status" value="1"/>
</dbReference>
<accession>A0A0C3XN44</accession>
<dbReference type="EnsemblPlants" id="AES98431">
    <property type="protein sequence ID" value="AES98431"/>
    <property type="gene ID" value="MTR_5g068550"/>
</dbReference>
<accession>G7K647</accession>
<dbReference type="EMBL" id="CM001221">
    <property type="protein sequence ID" value="AES98431.2"/>
    <property type="molecule type" value="Genomic_DNA"/>
</dbReference>
<dbReference type="eggNOG" id="KOG1947">
    <property type="taxonomic scope" value="Eukaryota"/>
</dbReference>
<gene>
    <name evidence="1" type="ordered locus">MTR_5g068550</name>
</gene>
<reference evidence="1 3" key="1">
    <citation type="journal article" date="2011" name="Nature">
        <title>The Medicago genome provides insight into the evolution of rhizobial symbioses.</title>
        <authorList>
            <person name="Young N.D."/>
            <person name="Debelle F."/>
            <person name="Oldroyd G.E."/>
            <person name="Geurts R."/>
            <person name="Cannon S.B."/>
            <person name="Udvardi M.K."/>
            <person name="Benedito V.A."/>
            <person name="Mayer K.F."/>
            <person name="Gouzy J."/>
            <person name="Schoof H."/>
            <person name="Van de Peer Y."/>
            <person name="Proost S."/>
            <person name="Cook D.R."/>
            <person name="Meyers B.C."/>
            <person name="Spannagl M."/>
            <person name="Cheung F."/>
            <person name="De Mita S."/>
            <person name="Krishnakumar V."/>
            <person name="Gundlach H."/>
            <person name="Zhou S."/>
            <person name="Mudge J."/>
            <person name="Bharti A.K."/>
            <person name="Murray J.D."/>
            <person name="Naoumkina M.A."/>
            <person name="Rosen B."/>
            <person name="Silverstein K.A."/>
            <person name="Tang H."/>
            <person name="Rombauts S."/>
            <person name="Zhao P.X."/>
            <person name="Zhou P."/>
            <person name="Barbe V."/>
            <person name="Bardou P."/>
            <person name="Bechner M."/>
            <person name="Bellec A."/>
            <person name="Berger A."/>
            <person name="Berges H."/>
            <person name="Bidwell S."/>
            <person name="Bisseling T."/>
            <person name="Choisne N."/>
            <person name="Couloux A."/>
            <person name="Denny R."/>
            <person name="Deshpande S."/>
            <person name="Dai X."/>
            <person name="Doyle J.J."/>
            <person name="Dudez A.M."/>
            <person name="Farmer A.D."/>
            <person name="Fouteau S."/>
            <person name="Franken C."/>
            <person name="Gibelin C."/>
            <person name="Gish J."/>
            <person name="Goldstein S."/>
            <person name="Gonzalez A.J."/>
            <person name="Green P.J."/>
            <person name="Hallab A."/>
            <person name="Hartog M."/>
            <person name="Hua A."/>
            <person name="Humphray S.J."/>
            <person name="Jeong D.H."/>
            <person name="Jing Y."/>
            <person name="Jocker A."/>
            <person name="Kenton S.M."/>
            <person name="Kim D.J."/>
            <person name="Klee K."/>
            <person name="Lai H."/>
            <person name="Lang C."/>
            <person name="Lin S."/>
            <person name="Macmil S.L."/>
            <person name="Magdelenat G."/>
            <person name="Matthews L."/>
            <person name="McCorrison J."/>
            <person name="Monaghan E.L."/>
            <person name="Mun J.H."/>
            <person name="Najar F.Z."/>
            <person name="Nicholson C."/>
            <person name="Noirot C."/>
            <person name="O'Bleness M."/>
            <person name="Paule C.R."/>
            <person name="Poulain J."/>
            <person name="Prion F."/>
            <person name="Qin B."/>
            <person name="Qu C."/>
            <person name="Retzel E.F."/>
            <person name="Riddle C."/>
            <person name="Sallet E."/>
            <person name="Samain S."/>
            <person name="Samson N."/>
            <person name="Sanders I."/>
            <person name="Saurat O."/>
            <person name="Scarpelli C."/>
            <person name="Schiex T."/>
            <person name="Segurens B."/>
            <person name="Severin A.J."/>
            <person name="Sherrier D.J."/>
            <person name="Shi R."/>
            <person name="Sims S."/>
            <person name="Singer S.R."/>
            <person name="Sinharoy S."/>
            <person name="Sterck L."/>
            <person name="Viollet A."/>
            <person name="Wang B.B."/>
            <person name="Wang K."/>
            <person name="Wang M."/>
            <person name="Wang X."/>
            <person name="Warfsmann J."/>
            <person name="Weissenbach J."/>
            <person name="White D.D."/>
            <person name="White J.D."/>
            <person name="Wiley G.B."/>
            <person name="Wincker P."/>
            <person name="Xing Y."/>
            <person name="Yang L."/>
            <person name="Yao Z."/>
            <person name="Ying F."/>
            <person name="Zhai J."/>
            <person name="Zhou L."/>
            <person name="Zuber A."/>
            <person name="Denarie J."/>
            <person name="Dixon R.A."/>
            <person name="May G.D."/>
            <person name="Schwartz D.C."/>
            <person name="Rogers J."/>
            <person name="Quetier F."/>
            <person name="Town C.D."/>
            <person name="Roe B.A."/>
        </authorList>
    </citation>
    <scope>NUCLEOTIDE SEQUENCE [LARGE SCALE GENOMIC DNA]</scope>
    <source>
        <strain evidence="1">A17</strain>
        <strain evidence="2 3">cv. Jemalong A17</strain>
    </source>
</reference>
<sequence>MTSDLYLPDECWECIFKFLFKDGDDDDNRCSFKSLSLVSKQFLSISNCLKFSLTIYDPTPPFLCDLFPRFSNLNSLDLRCYYGDLDSLLFQISRFPLNLTSLNFSDQDIFPADGLRAFSKNITTLTSLTCYHLETLNSTHLFLIADCFPLLEELDLSYPVKINYRSNLLDGLEAISLSLFKLRKVDLSRHCYINDQSLFHFINNCKLLEEVIVIFCPRITIACIASAYRKRPIVTVSYSITSEPDDYAIAIYVWSNKGHPTTLVFGEYKEYPLGISGLFSVGLNLAAVVDQESKWHSRVGEELEVEDQEFESSDEED</sequence>
<dbReference type="HOGENOM" id="CLU_878171_0_0_1"/>